<dbReference type="Pfam" id="PF14111">
    <property type="entry name" value="DUF4283"/>
    <property type="match status" value="1"/>
</dbReference>
<sequence>MPSLMKNSELGLQRPKEGYLIEVEVENGPDQASFVIFNKITNSAQPILNRDGLLDDMESHISLPVMQDIEQKSETPFFLLKNFYKCLPFFPEMDNQLFFRMGVKSFDITASFSGTDTWFDWVERSRLTVRRMSISRGVLLWLCKRLQEASGNEGKIFKSWRCRDMATYIYCTQKFNKYGRYISIIAVTGQNRTIIILPENQFNEGWGRLVHNIEDFINKVSNTHGTFITEGDTRWNTIVGGANYKKAITKLKWEQRMLEARKEPMNVAKFVGQEDNAQLRRCLVGRFIGGEDAPTRNDVRKWAVQTWKGVPNIQVYDMSGLNFLFEFQSRRAAEHILMGEWKRQDQILKLDWWHPTKGVFPDTTKFDWYWIRVLGLPLHLWNSETMRKIGDKCGGWLENEEETELKNHLRWARIRVKGPREKIPPSIEVEDENLVFSMPVWCEEPATYWKKILEKMTVETSGQGERSNPSISRATEDIHQKGREDAERYISDIDVYKKGVSFADTRHVTTVGTFSRERLKWVGGPSSSRGQLEKGVREEREKTPSVYLSGGPDGGKSIPSKSNKQKDKIDPKEMGPEQKQKLFTEPFVELISMSNSETCRCANFVEFEGEGELDGTGVTRMEKREKAQDNQLQSHARIQEEGGSIRQNNPTQINGEGEMDFSNSLLVMYTEPEPLQVDNSTHEEDLAANATEWVQANMIKLGQQFGVDFKGCKKEAYTMLAKLDQRREKETGKGEKMKTIKSNNDVPKEVRNLFFDMNLKNGEPRSSGRVLALTNQ</sequence>
<dbReference type="Proteomes" id="UP001234989">
    <property type="component" value="Chromosome 2"/>
</dbReference>
<feature type="compositionally biased region" description="Basic and acidic residues" evidence="1">
    <location>
        <begin position="564"/>
        <end position="580"/>
    </location>
</feature>
<protein>
    <recommendedName>
        <fullName evidence="2">DUF4283 domain-containing protein</fullName>
    </recommendedName>
</protein>
<feature type="region of interest" description="Disordered" evidence="1">
    <location>
        <begin position="460"/>
        <end position="480"/>
    </location>
</feature>
<gene>
    <name evidence="3" type="ORF">MTR67_006985</name>
</gene>
<dbReference type="AlphaFoldDB" id="A0AAF0THQ6"/>
<name>A0AAF0THQ6_SOLVR</name>
<feature type="region of interest" description="Disordered" evidence="1">
    <location>
        <begin position="624"/>
        <end position="658"/>
    </location>
</feature>
<dbReference type="PANTHER" id="PTHR34427">
    <property type="entry name" value="DUF4283 DOMAIN PROTEIN"/>
    <property type="match status" value="1"/>
</dbReference>
<evidence type="ECO:0000313" key="4">
    <source>
        <dbReference type="Proteomes" id="UP001234989"/>
    </source>
</evidence>
<dbReference type="EMBL" id="CP133613">
    <property type="protein sequence ID" value="WMV13600.1"/>
    <property type="molecule type" value="Genomic_DNA"/>
</dbReference>
<keyword evidence="4" id="KW-1185">Reference proteome</keyword>
<dbReference type="PANTHER" id="PTHR34427:SF10">
    <property type="entry name" value="DUF4283 DOMAIN-CONTAINING PROTEIN"/>
    <property type="match status" value="1"/>
</dbReference>
<reference evidence="3" key="1">
    <citation type="submission" date="2023-08" db="EMBL/GenBank/DDBJ databases">
        <title>A de novo genome assembly of Solanum verrucosum Schlechtendal, a Mexican diploid species geographically isolated from the other diploid A-genome species in potato relatives.</title>
        <authorList>
            <person name="Hosaka K."/>
        </authorList>
    </citation>
    <scope>NUCLEOTIDE SEQUENCE</scope>
    <source>
        <tissue evidence="3">Young leaves</tissue>
    </source>
</reference>
<evidence type="ECO:0000259" key="2">
    <source>
        <dbReference type="Pfam" id="PF14111"/>
    </source>
</evidence>
<feature type="compositionally biased region" description="Basic and acidic residues" evidence="1">
    <location>
        <begin position="531"/>
        <end position="543"/>
    </location>
</feature>
<dbReference type="InterPro" id="IPR025558">
    <property type="entry name" value="DUF4283"/>
</dbReference>
<organism evidence="3 4">
    <name type="scientific">Solanum verrucosum</name>
    <dbReference type="NCBI Taxonomy" id="315347"/>
    <lineage>
        <taxon>Eukaryota</taxon>
        <taxon>Viridiplantae</taxon>
        <taxon>Streptophyta</taxon>
        <taxon>Embryophyta</taxon>
        <taxon>Tracheophyta</taxon>
        <taxon>Spermatophyta</taxon>
        <taxon>Magnoliopsida</taxon>
        <taxon>eudicotyledons</taxon>
        <taxon>Gunneridae</taxon>
        <taxon>Pentapetalae</taxon>
        <taxon>asterids</taxon>
        <taxon>lamiids</taxon>
        <taxon>Solanales</taxon>
        <taxon>Solanaceae</taxon>
        <taxon>Solanoideae</taxon>
        <taxon>Solaneae</taxon>
        <taxon>Solanum</taxon>
    </lineage>
</organism>
<feature type="domain" description="DUF4283" evidence="2">
    <location>
        <begin position="276"/>
        <end position="358"/>
    </location>
</feature>
<feature type="region of interest" description="Disordered" evidence="1">
    <location>
        <begin position="520"/>
        <end position="580"/>
    </location>
</feature>
<evidence type="ECO:0000256" key="1">
    <source>
        <dbReference type="SAM" id="MobiDB-lite"/>
    </source>
</evidence>
<proteinExistence type="predicted"/>
<accession>A0AAF0THQ6</accession>
<evidence type="ECO:0000313" key="3">
    <source>
        <dbReference type="EMBL" id="WMV13600.1"/>
    </source>
</evidence>
<feature type="compositionally biased region" description="Polar residues" evidence="1">
    <location>
        <begin position="645"/>
        <end position="654"/>
    </location>
</feature>
<feature type="compositionally biased region" description="Polar residues" evidence="1">
    <location>
        <begin position="460"/>
        <end position="473"/>
    </location>
</feature>